<gene>
    <name evidence="3" type="ORF">DMN91_012857</name>
    <name evidence="2" type="ORF">X777_12024</name>
</gene>
<dbReference type="SMART" id="SM00587">
    <property type="entry name" value="CHK"/>
    <property type="match status" value="1"/>
</dbReference>
<dbReference type="InterPro" id="IPR015897">
    <property type="entry name" value="CHK_kinase-like"/>
</dbReference>
<name>A0A026WZ56_OOCBI</name>
<dbReference type="OrthoDB" id="190089at2759"/>
<organism evidence="2 4">
    <name type="scientific">Ooceraea biroi</name>
    <name type="common">Clonal raider ant</name>
    <name type="synonym">Cerapachys biroi</name>
    <dbReference type="NCBI Taxonomy" id="2015173"/>
    <lineage>
        <taxon>Eukaryota</taxon>
        <taxon>Metazoa</taxon>
        <taxon>Ecdysozoa</taxon>
        <taxon>Arthropoda</taxon>
        <taxon>Hexapoda</taxon>
        <taxon>Insecta</taxon>
        <taxon>Pterygota</taxon>
        <taxon>Neoptera</taxon>
        <taxon>Endopterygota</taxon>
        <taxon>Hymenoptera</taxon>
        <taxon>Apocrita</taxon>
        <taxon>Aculeata</taxon>
        <taxon>Formicoidea</taxon>
        <taxon>Formicidae</taxon>
        <taxon>Dorylinae</taxon>
        <taxon>Ooceraea</taxon>
    </lineage>
</organism>
<reference evidence="2 4" key="1">
    <citation type="journal article" date="2014" name="Curr. Biol.">
        <title>The genome of the clonal raider ant Cerapachys biroi.</title>
        <authorList>
            <person name="Oxley P.R."/>
            <person name="Ji L."/>
            <person name="Fetter-Pruneda I."/>
            <person name="McKenzie S.K."/>
            <person name="Li C."/>
            <person name="Hu H."/>
            <person name="Zhang G."/>
            <person name="Kronauer D.J."/>
        </authorList>
    </citation>
    <scope>NUCLEOTIDE SEQUENCE [LARGE SCALE GENOMIC DNA]</scope>
</reference>
<sequence>MAAESDAINGSAQDTAERFQQYLRKYEKDDKLVILQAESMPGSKLGDNYTSVLIRTKLSGRRGDGSPYTGTFMTKKLTQRPAASFLNLFDLFRMEAHVYKNILPHLGSFGPQCIFADKETIIMEDLGKKGYVYRDRRDFLDFKHTACALKKLAQLHASAFTVKIKNSQMFHEMVRSLEEIIYNDANSRMRDTTEVCITAIINQLKMVDPRTPEQQNVLDHISNYASKSYDTLSKLFNKPKETYDTICHGDPWNNNLLFLHDNNGNIIDLKMVDYQICRYTSVSTDILYLIYTSTHSSVIEKDYESLIKIYHDELIQVLRRNYINEKILADLGMHWLQAELKKHAFYGMLTGCTLAHPMLANEDDAQQFENMSWDDKDKTSDLISVITENVNKEKLDRISFVTLDYYRRYISDKPIKQ</sequence>
<dbReference type="OMA" id="YMLKIPH"/>
<reference evidence="3" key="3">
    <citation type="submission" date="2018-07" db="EMBL/GenBank/DDBJ databases">
        <authorList>
            <person name="Mckenzie S.K."/>
            <person name="Kronauer D.J.C."/>
        </authorList>
    </citation>
    <scope>NUCLEOTIDE SEQUENCE</scope>
    <source>
        <strain evidence="3">Clonal line C1</strain>
    </source>
</reference>
<keyword evidence="4" id="KW-1185">Reference proteome</keyword>
<dbReference type="Gene3D" id="3.90.1200.10">
    <property type="match status" value="1"/>
</dbReference>
<accession>A0A026WZ56</accession>
<evidence type="ECO:0000313" key="3">
    <source>
        <dbReference type="EMBL" id="RLU14970.1"/>
    </source>
</evidence>
<proteinExistence type="predicted"/>
<dbReference type="EMBL" id="KK107061">
    <property type="protein sequence ID" value="EZA61317.1"/>
    <property type="molecule type" value="Genomic_DNA"/>
</dbReference>
<evidence type="ECO:0000313" key="2">
    <source>
        <dbReference type="EMBL" id="EZA61317.1"/>
    </source>
</evidence>
<evidence type="ECO:0000259" key="1">
    <source>
        <dbReference type="SMART" id="SM00587"/>
    </source>
</evidence>
<reference evidence="3" key="2">
    <citation type="journal article" date="2018" name="Genome Res.">
        <title>The genomic architecture and molecular evolution of ant odorant receptors.</title>
        <authorList>
            <person name="McKenzie S.K."/>
            <person name="Kronauer D.J.C."/>
        </authorList>
    </citation>
    <scope>NUCLEOTIDE SEQUENCE [LARGE SCALE GENOMIC DNA]</scope>
    <source>
        <strain evidence="3">Clonal line C1</strain>
    </source>
</reference>
<dbReference type="PANTHER" id="PTHR11012:SF56">
    <property type="entry name" value="CHK KINASE-LIKE DOMAIN-CONTAINING PROTEIN-RELATED"/>
    <property type="match status" value="1"/>
</dbReference>
<evidence type="ECO:0000313" key="4">
    <source>
        <dbReference type="Proteomes" id="UP000053097"/>
    </source>
</evidence>
<dbReference type="AlphaFoldDB" id="A0A026WZ56"/>
<dbReference type="InterPro" id="IPR011009">
    <property type="entry name" value="Kinase-like_dom_sf"/>
</dbReference>
<dbReference type="SUPFAM" id="SSF56112">
    <property type="entry name" value="Protein kinase-like (PK-like)"/>
    <property type="match status" value="1"/>
</dbReference>
<dbReference type="Pfam" id="PF02958">
    <property type="entry name" value="EcKL"/>
    <property type="match status" value="1"/>
</dbReference>
<dbReference type="Proteomes" id="UP000279307">
    <property type="component" value="Chromosome 14"/>
</dbReference>
<dbReference type="EMBL" id="QOIP01000014">
    <property type="protein sequence ID" value="RLU14970.1"/>
    <property type="molecule type" value="Genomic_DNA"/>
</dbReference>
<protein>
    <recommendedName>
        <fullName evidence="1">CHK kinase-like domain-containing protein</fullName>
    </recommendedName>
</protein>
<dbReference type="Proteomes" id="UP000053097">
    <property type="component" value="Unassembled WGS sequence"/>
</dbReference>
<feature type="domain" description="CHK kinase-like" evidence="1">
    <location>
        <begin position="121"/>
        <end position="320"/>
    </location>
</feature>
<dbReference type="InterPro" id="IPR004119">
    <property type="entry name" value="EcKL"/>
</dbReference>
<dbReference type="PANTHER" id="PTHR11012">
    <property type="entry name" value="PROTEIN KINASE-LIKE DOMAIN-CONTAINING"/>
    <property type="match status" value="1"/>
</dbReference>